<name>A0AAD3P647_NEPGR</name>
<gene>
    <name evidence="1" type="ORF">Nepgr_002020</name>
</gene>
<dbReference type="AlphaFoldDB" id="A0AAD3P647"/>
<sequence length="81" mass="9161">MYINYEILVLGFSSDFHRPPIPSSLTIFNVRPVAAHTHSSPFLPTLRSVTTVPLVIDCHPSRSAGILFWIFVLDFLFKNDS</sequence>
<evidence type="ECO:0000313" key="2">
    <source>
        <dbReference type="Proteomes" id="UP001279734"/>
    </source>
</evidence>
<evidence type="ECO:0000313" key="1">
    <source>
        <dbReference type="EMBL" id="GMH00181.1"/>
    </source>
</evidence>
<proteinExistence type="predicted"/>
<keyword evidence="2" id="KW-1185">Reference proteome</keyword>
<dbReference type="Proteomes" id="UP001279734">
    <property type="component" value="Unassembled WGS sequence"/>
</dbReference>
<comment type="caution">
    <text evidence="1">The sequence shown here is derived from an EMBL/GenBank/DDBJ whole genome shotgun (WGS) entry which is preliminary data.</text>
</comment>
<reference evidence="1" key="1">
    <citation type="submission" date="2023-05" db="EMBL/GenBank/DDBJ databases">
        <title>Nepenthes gracilis genome sequencing.</title>
        <authorList>
            <person name="Fukushima K."/>
        </authorList>
    </citation>
    <scope>NUCLEOTIDE SEQUENCE</scope>
    <source>
        <strain evidence="1">SING2019-196</strain>
    </source>
</reference>
<organism evidence="1 2">
    <name type="scientific">Nepenthes gracilis</name>
    <name type="common">Slender pitcher plant</name>
    <dbReference type="NCBI Taxonomy" id="150966"/>
    <lineage>
        <taxon>Eukaryota</taxon>
        <taxon>Viridiplantae</taxon>
        <taxon>Streptophyta</taxon>
        <taxon>Embryophyta</taxon>
        <taxon>Tracheophyta</taxon>
        <taxon>Spermatophyta</taxon>
        <taxon>Magnoliopsida</taxon>
        <taxon>eudicotyledons</taxon>
        <taxon>Gunneridae</taxon>
        <taxon>Pentapetalae</taxon>
        <taxon>Caryophyllales</taxon>
        <taxon>Nepenthaceae</taxon>
        <taxon>Nepenthes</taxon>
    </lineage>
</organism>
<dbReference type="EMBL" id="BSYO01000002">
    <property type="protein sequence ID" value="GMH00181.1"/>
    <property type="molecule type" value="Genomic_DNA"/>
</dbReference>
<accession>A0AAD3P647</accession>
<protein>
    <submittedName>
        <fullName evidence="1">Uncharacterized protein</fullName>
    </submittedName>
</protein>